<dbReference type="EMBL" id="CP017599">
    <property type="protein sequence ID" value="AOX00084.1"/>
    <property type="molecule type" value="Genomic_DNA"/>
</dbReference>
<dbReference type="KEGG" id="mpro:BJP34_12075"/>
<dbReference type="AlphaFoldDB" id="A0A1D8TR72"/>
<evidence type="ECO:0000313" key="2">
    <source>
        <dbReference type="EMBL" id="AOX00084.1"/>
    </source>
</evidence>
<dbReference type="Proteomes" id="UP000177870">
    <property type="component" value="Chromosome"/>
</dbReference>
<accession>A0A1D8TR72</accession>
<gene>
    <name evidence="2" type="ORF">BJP34_12075</name>
</gene>
<protein>
    <submittedName>
        <fullName evidence="2">Uncharacterized protein</fullName>
    </submittedName>
</protein>
<proteinExistence type="predicted"/>
<dbReference type="STRING" id="1458985.BJP34_12075"/>
<evidence type="ECO:0000256" key="1">
    <source>
        <dbReference type="SAM" id="MobiDB-lite"/>
    </source>
</evidence>
<sequence>MVMRTREQGAGSREQGAGSREQGAGSREQGAGAHRGKFFTFGSGVGSLPAPMLHTSSISLLV</sequence>
<organism evidence="2 3">
    <name type="scientific">Moorena producens PAL-8-15-08-1</name>
    <dbReference type="NCBI Taxonomy" id="1458985"/>
    <lineage>
        <taxon>Bacteria</taxon>
        <taxon>Bacillati</taxon>
        <taxon>Cyanobacteriota</taxon>
        <taxon>Cyanophyceae</taxon>
        <taxon>Coleofasciculales</taxon>
        <taxon>Coleofasciculaceae</taxon>
        <taxon>Moorena</taxon>
    </lineage>
</organism>
<feature type="region of interest" description="Disordered" evidence="1">
    <location>
        <begin position="1"/>
        <end position="34"/>
    </location>
</feature>
<name>A0A1D8TR72_9CYAN</name>
<evidence type="ECO:0000313" key="3">
    <source>
        <dbReference type="Proteomes" id="UP000177870"/>
    </source>
</evidence>
<reference evidence="3" key="1">
    <citation type="submission" date="2016-10" db="EMBL/GenBank/DDBJ databases">
        <title>Comparative genomics uncovers the prolific and rare metabolic potential of the cyanobacterial genus Moorea.</title>
        <authorList>
            <person name="Leao T."/>
            <person name="Castelao G."/>
            <person name="Korobeynikov A."/>
            <person name="Monroe E.A."/>
            <person name="Podell S."/>
            <person name="Glukhov E."/>
            <person name="Allen E."/>
            <person name="Gerwick W.H."/>
            <person name="Gerwick L."/>
        </authorList>
    </citation>
    <scope>NUCLEOTIDE SEQUENCE [LARGE SCALE GENOMIC DNA]</scope>
    <source>
        <strain evidence="3">PAL-8-15-08-1</strain>
    </source>
</reference>